<feature type="domain" description="Treslin M" evidence="3">
    <location>
        <begin position="284"/>
        <end position="438"/>
    </location>
</feature>
<evidence type="ECO:0000313" key="7">
    <source>
        <dbReference type="Proteomes" id="UP001488838"/>
    </source>
</evidence>
<feature type="region of interest" description="Disordered" evidence="1">
    <location>
        <begin position="1739"/>
        <end position="1760"/>
    </location>
</feature>
<proteinExistence type="predicted"/>
<sequence length="1874" mass="206288">MALMACCHKVLLLVDTAGDAARHSPARRAALRLLTYLSCRFGLARVHWAFKFFDSQGARSRPSRVSDFRELGSRSWEDFEEELEARLGDRAPGAHLPGPTPRATHTHGALMETLLDYQWDRPEITSPTKPILRSSGRRLLDADSEAREAQAALGGFGNAVFLLAPCPHSQRELLQFVSGCEAQAQRVPLTPRQVMEKVLPKRVQEVMIARNITLYWVDTTERSKLWTSPDHAGYWTVCELLHHGGGTILPPETWSLGFSKVRETVLQSGDQLSHEPHLSPWISALPIDATVNCLLYNSPEYEASFPQTEGTLFLPVKGKEIQETWTISLEPLAMHQRHFQKPIRIFLIGSVAQWSLSMSSELGTDNWMLQSPGAQRLLFQELVSRLTAEEFHLVGVLHTSGILVNSTLVASVDPGEGWPPITGIISPFSANAMILTVFRAKEAEFQRCFLQTAGAEGPQEKAPLFSDVVDSVLNQVHNLSEDLASSAPCVPEWAQQELSRTSPWSPALMEKWFPFSNVSGATSDLMESFWLLQAASSDNEESSKAESELTRCLSELYQRKSHEESTVVNQDRGRKKLRQKMNTMSRSLKMLNVARLNVKAQKLHPDGSPDIAVEKGLQKTAVGRTGDKLEDRGRTLRSSKLKDFKTEEELMSYIHENYQKTVATGETTLYSCAQNMVSTIKVFLKSKDVKEVEVACLNHMNSSLLKTSKTLRQNHGGKLDKEDKVRECQLQVFLRLEMCQQCPSILESTDEVEQVVEEVTDLLRMVCLTKDSAYLSEFLEEILRLYIDSIPGTIGQLYHSLGLKIPQKLAGVLPTEFFSDDSMTLESKSPPPPSSAHRSVSGVTESEQLEELRTRSAKKRRKNALIRHKSIAEISQTLRQIEVPKVSKRATRNENSHLVSAQPSLPRKDTGQEVTKVRRNLFNEEMLSPSKRGLKRGLPRSHSVSTLECLHHKQNGFKKTKSSTFQGYHKLLTNSVAETPVHKQISRRLLHRQIKGSLRRSPRIKQLSFSRTNSGSFYSVSQPKSRSVQRLHSFQQKSDQRENFTVQNIQSPKTLLFGALSEVTGSSKKGSARIRKSSRSMLDSEISTAYQTPKKSNQKSPSFPKTTPRKFPHTAQTSLRTPERLQNSPTEIPPAERAISEASLTDSPRGYSSPLASKVTPQKRASPAAEETSPLLIELPRTPSGEGVQPPRCLSDCAWLHSMNSSPKDLYCPASPPPLTVQSQSQCLSPVRYSFRTPPRTALAGTPEHQRHQQLPLPRTSQVQEPAQKLQEKALKIPKKPADSIHSSPPLSPKEHFTSGYDGSQRRKPLSASPPTSPSTAPSVYYSVPSTPPRTPQRMTSHHIPPSPPSKLRRQWRKTSSPQDFPECQPGPSAAPVLEAAASPGAIAGSRGQQSQSSEGQSCPGTGFRNVWQVSSPVLIADDTEHHPLIEAQLHSFESHEVKGGILPGEEGEGPKSTLADEPPSVSDPGILPPVPSSVSSSPELLAYTCMADRRQSKTAAQQGSPHTLEDTGSPQTYEVELEMQTSGLPKLRIKKLDPGALLEAEAPGKESPLGEEGSLPALSMPKASKSSSTYLSPPCLRPSHSTPGKNGGQTFICQSCTPSRCPPSTPSPFQADVGVSWTPSPKQSGKTTPEIIKDWPRRKRAVDCSAGPCAGRGEASADFLGAEGKERSLEGDLPKALVLEDFELEGVCQLPDQSPPKDSESKAEEAFSWGQFGLGSRKRHQSAQEEAEYDVKRVCDSVSEDPQASQHREWSPHWSAPPLCSVGEDEVFVSVFKPTCMFSLGQGGEEVFGAVDHLESCSTPPSGCMVRSSLSASSLQALTQSPLLFQGRTPSSHSKDTRDEDVDCLLSAKPSPGDGLSEPTRGRSSLASP</sequence>
<dbReference type="EMBL" id="JBBHLL010000202">
    <property type="protein sequence ID" value="KAK7810153.1"/>
    <property type="molecule type" value="Genomic_DNA"/>
</dbReference>
<feature type="compositionally biased region" description="Low complexity" evidence="1">
    <location>
        <begin position="1311"/>
        <end position="1329"/>
    </location>
</feature>
<feature type="compositionally biased region" description="Polar residues" evidence="1">
    <location>
        <begin position="1584"/>
        <end position="1599"/>
    </location>
</feature>
<feature type="compositionally biased region" description="Polar residues" evidence="1">
    <location>
        <begin position="1498"/>
        <end position="1517"/>
    </location>
</feature>
<dbReference type="PANTHER" id="PTHR21556">
    <property type="entry name" value="TRESLIN"/>
    <property type="match status" value="1"/>
</dbReference>
<dbReference type="InterPro" id="IPR053919">
    <property type="entry name" value="Treslin_N"/>
</dbReference>
<evidence type="ECO:0000259" key="3">
    <source>
        <dbReference type="Pfam" id="PF15292"/>
    </source>
</evidence>
<dbReference type="Pfam" id="PF21855">
    <property type="entry name" value="Treslin_STD"/>
    <property type="match status" value="1"/>
</dbReference>
<dbReference type="InterPro" id="IPR032746">
    <property type="entry name" value="Treslin_M"/>
</dbReference>
<feature type="region of interest" description="Disordered" evidence="1">
    <location>
        <begin position="1066"/>
        <end position="1189"/>
    </location>
</feature>
<feature type="non-terminal residue" evidence="6">
    <location>
        <position position="1874"/>
    </location>
</feature>
<reference evidence="6 7" key="1">
    <citation type="journal article" date="2023" name="bioRxiv">
        <title>Conserved and derived expression patterns and positive selection on dental genes reveal complex evolutionary context of ever-growing rodent molars.</title>
        <authorList>
            <person name="Calamari Z.T."/>
            <person name="Song A."/>
            <person name="Cohen E."/>
            <person name="Akter M."/>
            <person name="Roy R.D."/>
            <person name="Hallikas O."/>
            <person name="Christensen M.M."/>
            <person name="Li P."/>
            <person name="Marangoni P."/>
            <person name="Jernvall J."/>
            <person name="Klein O.D."/>
        </authorList>
    </citation>
    <scope>NUCLEOTIDE SEQUENCE [LARGE SCALE GENOMIC DNA]</scope>
    <source>
        <strain evidence="6">V071</strain>
    </source>
</reference>
<evidence type="ECO:0000259" key="5">
    <source>
        <dbReference type="Pfam" id="PF21855"/>
    </source>
</evidence>
<dbReference type="GO" id="GO:0030174">
    <property type="term" value="P:regulation of DNA-templated DNA replication initiation"/>
    <property type="evidence" value="ECO:0007669"/>
    <property type="project" value="TreeGrafter"/>
</dbReference>
<dbReference type="GO" id="GO:0006260">
    <property type="term" value="P:DNA replication"/>
    <property type="evidence" value="ECO:0007669"/>
    <property type="project" value="InterPro"/>
</dbReference>
<organism evidence="6 7">
    <name type="scientific">Myodes glareolus</name>
    <name type="common">Bank vole</name>
    <name type="synonym">Clethrionomys glareolus</name>
    <dbReference type="NCBI Taxonomy" id="447135"/>
    <lineage>
        <taxon>Eukaryota</taxon>
        <taxon>Metazoa</taxon>
        <taxon>Chordata</taxon>
        <taxon>Craniata</taxon>
        <taxon>Vertebrata</taxon>
        <taxon>Euteleostomi</taxon>
        <taxon>Mammalia</taxon>
        <taxon>Eutheria</taxon>
        <taxon>Euarchontoglires</taxon>
        <taxon>Glires</taxon>
        <taxon>Rodentia</taxon>
        <taxon>Myomorpha</taxon>
        <taxon>Muroidea</taxon>
        <taxon>Cricetidae</taxon>
        <taxon>Arvicolinae</taxon>
        <taxon>Myodes</taxon>
    </lineage>
</organism>
<feature type="region of interest" description="Disordered" evidence="1">
    <location>
        <begin position="890"/>
        <end position="912"/>
    </location>
</feature>
<keyword evidence="7" id="KW-1185">Reference proteome</keyword>
<feature type="region of interest" description="Disordered" evidence="1">
    <location>
        <begin position="1430"/>
        <end position="1517"/>
    </location>
</feature>
<dbReference type="GO" id="GO:0010212">
    <property type="term" value="P:response to ionizing radiation"/>
    <property type="evidence" value="ECO:0007669"/>
    <property type="project" value="InterPro"/>
</dbReference>
<dbReference type="Pfam" id="PF21854">
    <property type="entry name" value="Treslin_N"/>
    <property type="match status" value="1"/>
</dbReference>
<protein>
    <recommendedName>
        <fullName evidence="8">Treslin</fullName>
    </recommendedName>
</protein>
<dbReference type="InterPro" id="IPR026153">
    <property type="entry name" value="Treslin"/>
</dbReference>
<evidence type="ECO:0000313" key="6">
    <source>
        <dbReference type="EMBL" id="KAK7810153.1"/>
    </source>
</evidence>
<dbReference type="GO" id="GO:0033314">
    <property type="term" value="P:mitotic DNA replication checkpoint signaling"/>
    <property type="evidence" value="ECO:0007669"/>
    <property type="project" value="InterPro"/>
</dbReference>
<feature type="region of interest" description="Disordered" evidence="1">
    <location>
        <begin position="822"/>
        <end position="864"/>
    </location>
</feature>
<name>A0AAW0I6T8_MYOGA</name>
<feature type="region of interest" description="Disordered" evidence="1">
    <location>
        <begin position="1543"/>
        <end position="1641"/>
    </location>
</feature>
<feature type="compositionally biased region" description="Polar residues" evidence="1">
    <location>
        <begin position="1622"/>
        <end position="1632"/>
    </location>
</feature>
<accession>A0AAW0I6T8</accession>
<feature type="compositionally biased region" description="Polar residues" evidence="1">
    <location>
        <begin position="1114"/>
        <end position="1130"/>
    </location>
</feature>
<evidence type="ECO:0000256" key="1">
    <source>
        <dbReference type="SAM" id="MobiDB-lite"/>
    </source>
</evidence>
<feature type="region of interest" description="Disordered" evidence="1">
    <location>
        <begin position="1238"/>
        <end position="1409"/>
    </location>
</feature>
<feature type="compositionally biased region" description="Polar residues" evidence="1">
    <location>
        <begin position="1079"/>
        <end position="1105"/>
    </location>
</feature>
<feature type="signal peptide" evidence="2">
    <location>
        <begin position="1"/>
        <end position="20"/>
    </location>
</feature>
<feature type="compositionally biased region" description="Polar residues" evidence="1">
    <location>
        <begin position="836"/>
        <end position="846"/>
    </location>
</feature>
<dbReference type="GO" id="GO:0005634">
    <property type="term" value="C:nucleus"/>
    <property type="evidence" value="ECO:0007669"/>
    <property type="project" value="InterPro"/>
</dbReference>
<feature type="compositionally biased region" description="Basic and acidic residues" evidence="1">
    <location>
        <begin position="1270"/>
        <end position="1283"/>
    </location>
</feature>
<evidence type="ECO:0000259" key="4">
    <source>
        <dbReference type="Pfam" id="PF21854"/>
    </source>
</evidence>
<gene>
    <name evidence="6" type="ORF">U0070_026776</name>
</gene>
<evidence type="ECO:0008006" key="8">
    <source>
        <dbReference type="Google" id="ProtNLM"/>
    </source>
</evidence>
<feature type="region of interest" description="Disordered" evidence="1">
    <location>
        <begin position="1828"/>
        <end position="1874"/>
    </location>
</feature>
<comment type="caution">
    <text evidence="6">The sequence shown here is derived from an EMBL/GenBank/DDBJ whole genome shotgun (WGS) entry which is preliminary data.</text>
</comment>
<evidence type="ECO:0000256" key="2">
    <source>
        <dbReference type="SAM" id="SignalP"/>
    </source>
</evidence>
<dbReference type="GO" id="GO:0003682">
    <property type="term" value="F:chromatin binding"/>
    <property type="evidence" value="ECO:0007669"/>
    <property type="project" value="TreeGrafter"/>
</dbReference>
<feature type="compositionally biased region" description="Low complexity" evidence="1">
    <location>
        <begin position="1389"/>
        <end position="1402"/>
    </location>
</feature>
<dbReference type="GO" id="GO:0007095">
    <property type="term" value="P:mitotic G2 DNA damage checkpoint signaling"/>
    <property type="evidence" value="ECO:0007669"/>
    <property type="project" value="TreeGrafter"/>
</dbReference>
<dbReference type="Proteomes" id="UP001488838">
    <property type="component" value="Unassembled WGS sequence"/>
</dbReference>
<dbReference type="Pfam" id="PF15292">
    <property type="entry name" value="Treslin_M"/>
    <property type="match status" value="1"/>
</dbReference>
<feature type="domain" description="Treslin STD" evidence="5">
    <location>
        <begin position="648"/>
        <end position="801"/>
    </location>
</feature>
<feature type="chain" id="PRO_5043463265" description="Treslin" evidence="2">
    <location>
        <begin position="21"/>
        <end position="1874"/>
    </location>
</feature>
<dbReference type="PANTHER" id="PTHR21556:SF2">
    <property type="entry name" value="TRESLIN"/>
    <property type="match status" value="1"/>
</dbReference>
<keyword evidence="2" id="KW-0732">Signal</keyword>
<feature type="domain" description="Treslin N-terminal" evidence="4">
    <location>
        <begin position="8"/>
        <end position="205"/>
    </location>
</feature>
<feature type="compositionally biased region" description="Basic residues" evidence="1">
    <location>
        <begin position="855"/>
        <end position="864"/>
    </location>
</feature>
<dbReference type="InterPro" id="IPR053920">
    <property type="entry name" value="Treslin_STD"/>
</dbReference>